<evidence type="ECO:0008006" key="4">
    <source>
        <dbReference type="Google" id="ProtNLM"/>
    </source>
</evidence>
<proteinExistence type="predicted"/>
<dbReference type="OrthoDB" id="3357943at2"/>
<feature type="signal peptide" evidence="1">
    <location>
        <begin position="1"/>
        <end position="20"/>
    </location>
</feature>
<keyword evidence="1" id="KW-0732">Signal</keyword>
<evidence type="ECO:0000313" key="2">
    <source>
        <dbReference type="EMBL" id="TCC07279.1"/>
    </source>
</evidence>
<name>A0A4R0HHQ7_9ACTN</name>
<dbReference type="Proteomes" id="UP000292346">
    <property type="component" value="Unassembled WGS sequence"/>
</dbReference>
<keyword evidence="3" id="KW-1185">Reference proteome</keyword>
<sequence length="295" mass="30859">MLGAAGALALPALPAGTSYAAPTASCTASLLAAPAGAPAGAGTRVAKVDDTGKYVVGQVDVGNFDFRPVLWANGVPQLLDAPGEVSDVLDVNSSGTVLGASLDKEGTTWLPWVYSNGTYTMLQVPTWTDGVSANDINDAGVVVGATHNDEGRELGIRWESWDEPGAYVYSRNGNRSYLKEIRGHWTGGDEIYDKPLNTFIGLLWNDSTGARYPLPTEPHSINSTGDAAVTNADGAHQVVTATGTVRWTFPRSTTIRTLMDRRTDPVGTGPDAIGEITDNGTTYAVAWGGCSDVVG</sequence>
<evidence type="ECO:0000256" key="1">
    <source>
        <dbReference type="SAM" id="SignalP"/>
    </source>
</evidence>
<dbReference type="AlphaFoldDB" id="A0A4R0HHQ7"/>
<dbReference type="EMBL" id="SJJZ01000002">
    <property type="protein sequence ID" value="TCC07279.1"/>
    <property type="molecule type" value="Genomic_DNA"/>
</dbReference>
<feature type="chain" id="PRO_5020523888" description="HAF family extracellular repeat protein" evidence="1">
    <location>
        <begin position="21"/>
        <end position="295"/>
    </location>
</feature>
<evidence type="ECO:0000313" key="3">
    <source>
        <dbReference type="Proteomes" id="UP000292346"/>
    </source>
</evidence>
<comment type="caution">
    <text evidence="2">The sequence shown here is derived from an EMBL/GenBank/DDBJ whole genome shotgun (WGS) entry which is preliminary data.</text>
</comment>
<reference evidence="2 3" key="1">
    <citation type="submission" date="2019-02" db="EMBL/GenBank/DDBJ databases">
        <title>Kribbella capetownensis sp. nov. and Kribbella speibonae sp. nov., isolated from soil.</title>
        <authorList>
            <person name="Curtis S.M."/>
            <person name="Norton I."/>
            <person name="Everest G.J."/>
            <person name="Meyers P.R."/>
        </authorList>
    </citation>
    <scope>NUCLEOTIDE SEQUENCE [LARGE SCALE GENOMIC DNA]</scope>
    <source>
        <strain evidence="2 3">KCTC 29219</strain>
    </source>
</reference>
<accession>A0A4R0HHQ7</accession>
<organism evidence="2 3">
    <name type="scientific">Kribbella soli</name>
    <dbReference type="NCBI Taxonomy" id="1124743"/>
    <lineage>
        <taxon>Bacteria</taxon>
        <taxon>Bacillati</taxon>
        <taxon>Actinomycetota</taxon>
        <taxon>Actinomycetes</taxon>
        <taxon>Propionibacteriales</taxon>
        <taxon>Kribbellaceae</taxon>
        <taxon>Kribbella</taxon>
    </lineage>
</organism>
<protein>
    <recommendedName>
        <fullName evidence="4">HAF family extracellular repeat protein</fullName>
    </recommendedName>
</protein>
<dbReference type="RefSeq" id="WP_131337923.1">
    <property type="nucleotide sequence ID" value="NZ_SJJZ01000002.1"/>
</dbReference>
<gene>
    <name evidence="2" type="ORF">E0H45_14810</name>
</gene>